<dbReference type="PANTHER" id="PTHR42923:SF26">
    <property type="entry name" value="FMN REDUCTASE LOT6, PUTATIVE (AFU_ORTHOLOGUE AFUA_7G06600)-RELATED"/>
    <property type="match status" value="1"/>
</dbReference>
<evidence type="ECO:0000259" key="2">
    <source>
        <dbReference type="Pfam" id="PF01593"/>
    </source>
</evidence>
<evidence type="ECO:0000256" key="1">
    <source>
        <dbReference type="SAM" id="SignalP"/>
    </source>
</evidence>
<dbReference type="InterPro" id="IPR036188">
    <property type="entry name" value="FAD/NAD-bd_sf"/>
</dbReference>
<evidence type="ECO:0000313" key="4">
    <source>
        <dbReference type="Proteomes" id="UP001583177"/>
    </source>
</evidence>
<feature type="signal peptide" evidence="1">
    <location>
        <begin position="1"/>
        <end position="20"/>
    </location>
</feature>
<keyword evidence="1" id="KW-0732">Signal</keyword>
<gene>
    <name evidence="3" type="ORF">Daus18300_008252</name>
</gene>
<protein>
    <recommendedName>
        <fullName evidence="2">Amine oxidase domain-containing protein</fullName>
    </recommendedName>
</protein>
<name>A0ABR3WIY9_9PEZI</name>
<sequence>MRYATFLSALPVVPVGVALATAGISGNRTRDIAIIGGGASGTYVAIRLQEMGHTVALVEKQAQLGGHVNTFHDTTTSNVFDFGVMQYQNVSVVSEFFASLDIPLASLSGSKTSRVYANFQTDGKVVEVPSTVPWANQTALQLALQKYMKIVAQYSYLDNGFELPDPVPEDLLLPWGDFLDKYELGAISDMSFNYMQGLGNILAQRTLYVMKYFSLSLVKQFVGAGSGVVAVPATSGGNQVLYDAAVGKLGKAAYLSSTVSRIRRTDCGVSVSISTPNGTEMIRARKLLIAIPPTLSNLRSLGLDLDDHEKTLFGQFNNSYTSVAVLNVSGLPPSTLFSNVDLDAPYAIPVQPASYTFRTVAENPSLSTVYFGSSEYLSDEGIKDIILEELSRIMTGNGYNISGTPTFAAFENHSPYQLTVSNEAIKDRFYDEVNALQGQSNTWWTGAAWTSQDSTAIWNWTENTLLPKIVPSL</sequence>
<dbReference type="EMBL" id="JAWRVE010000076">
    <property type="protein sequence ID" value="KAL1862922.1"/>
    <property type="molecule type" value="Genomic_DNA"/>
</dbReference>
<keyword evidence="4" id="KW-1185">Reference proteome</keyword>
<dbReference type="InterPro" id="IPR050464">
    <property type="entry name" value="Zeta_carotene_desat/Oxidored"/>
</dbReference>
<comment type="caution">
    <text evidence="3">The sequence shown here is derived from an EMBL/GenBank/DDBJ whole genome shotgun (WGS) entry which is preliminary data.</text>
</comment>
<dbReference type="Gene3D" id="3.50.50.60">
    <property type="entry name" value="FAD/NAD(P)-binding domain"/>
    <property type="match status" value="1"/>
</dbReference>
<organism evidence="3 4">
    <name type="scientific">Diaporthe australafricana</name>
    <dbReference type="NCBI Taxonomy" id="127596"/>
    <lineage>
        <taxon>Eukaryota</taxon>
        <taxon>Fungi</taxon>
        <taxon>Dikarya</taxon>
        <taxon>Ascomycota</taxon>
        <taxon>Pezizomycotina</taxon>
        <taxon>Sordariomycetes</taxon>
        <taxon>Sordariomycetidae</taxon>
        <taxon>Diaporthales</taxon>
        <taxon>Diaporthaceae</taxon>
        <taxon>Diaporthe</taxon>
    </lineage>
</organism>
<dbReference type="Gene3D" id="1.10.405.20">
    <property type="match status" value="1"/>
</dbReference>
<dbReference type="Pfam" id="PF01593">
    <property type="entry name" value="Amino_oxidase"/>
    <property type="match status" value="1"/>
</dbReference>
<evidence type="ECO:0000313" key="3">
    <source>
        <dbReference type="EMBL" id="KAL1862922.1"/>
    </source>
</evidence>
<dbReference type="Proteomes" id="UP001583177">
    <property type="component" value="Unassembled WGS sequence"/>
</dbReference>
<dbReference type="SUPFAM" id="SSF51905">
    <property type="entry name" value="FAD/NAD(P)-binding domain"/>
    <property type="match status" value="1"/>
</dbReference>
<feature type="chain" id="PRO_5046263505" description="Amine oxidase domain-containing protein" evidence="1">
    <location>
        <begin position="21"/>
        <end position="473"/>
    </location>
</feature>
<feature type="domain" description="Amine oxidase" evidence="2">
    <location>
        <begin position="44"/>
        <end position="397"/>
    </location>
</feature>
<reference evidence="3 4" key="1">
    <citation type="journal article" date="2024" name="IMA Fungus">
        <title>IMA Genome - F19 : A genome assembly and annotation guide to empower mycologists, including annotated draft genome sequences of Ceratocystis pirilliformis, Diaporthe australafricana, Fusarium ophioides, Paecilomyces lecythidis, and Sporothrix stenoceras.</title>
        <authorList>
            <person name="Aylward J."/>
            <person name="Wilson A.M."/>
            <person name="Visagie C.M."/>
            <person name="Spraker J."/>
            <person name="Barnes I."/>
            <person name="Buitendag C."/>
            <person name="Ceriani C."/>
            <person name="Del Mar Angel L."/>
            <person name="du Plessis D."/>
            <person name="Fuchs T."/>
            <person name="Gasser K."/>
            <person name="Kramer D."/>
            <person name="Li W."/>
            <person name="Munsamy K."/>
            <person name="Piso A."/>
            <person name="Price J.L."/>
            <person name="Sonnekus B."/>
            <person name="Thomas C."/>
            <person name="van der Nest A."/>
            <person name="van Dijk A."/>
            <person name="van Heerden A."/>
            <person name="van Vuuren N."/>
            <person name="Yilmaz N."/>
            <person name="Duong T.A."/>
            <person name="van der Merwe N.A."/>
            <person name="Wingfield M.J."/>
            <person name="Wingfield B.D."/>
        </authorList>
    </citation>
    <scope>NUCLEOTIDE SEQUENCE [LARGE SCALE GENOMIC DNA]</scope>
    <source>
        <strain evidence="3 4">CMW 18300</strain>
    </source>
</reference>
<proteinExistence type="predicted"/>
<dbReference type="Gene3D" id="3.30.70.1990">
    <property type="match status" value="1"/>
</dbReference>
<dbReference type="InterPro" id="IPR002937">
    <property type="entry name" value="Amino_oxidase"/>
</dbReference>
<accession>A0ABR3WIY9</accession>
<dbReference type="PANTHER" id="PTHR42923">
    <property type="entry name" value="PROTOPORPHYRINOGEN OXIDASE"/>
    <property type="match status" value="1"/>
</dbReference>